<dbReference type="OrthoDB" id="1450555at2"/>
<evidence type="ECO:0000313" key="1">
    <source>
        <dbReference type="EMBL" id="OHT44208.1"/>
    </source>
</evidence>
<comment type="caution">
    <text evidence="1">The sequence shown here is derived from an EMBL/GenBank/DDBJ whole genome shotgun (WGS) entry which is preliminary data.</text>
</comment>
<keyword evidence="4" id="KW-1185">Reference proteome</keyword>
<dbReference type="EMBL" id="MUHG01000016">
    <property type="protein sequence ID" value="OXB20120.1"/>
    <property type="molecule type" value="Genomic_DNA"/>
</dbReference>
<reference evidence="2 4" key="3">
    <citation type="submission" date="2016-11" db="EMBL/GenBank/DDBJ databases">
        <title>Whole genomes of Flavobacteriaceae.</title>
        <authorList>
            <person name="Stine C."/>
            <person name="Li C."/>
            <person name="Tadesse D."/>
        </authorList>
    </citation>
    <scope>NUCLEOTIDE SEQUENCE [LARGE SCALE GENOMIC DNA]</scope>
    <source>
        <strain evidence="2 4">ATCC BAA-2541</strain>
    </source>
</reference>
<dbReference type="EMBL" id="MIKE01000025">
    <property type="protein sequence ID" value="OHT44208.1"/>
    <property type="molecule type" value="Genomic_DNA"/>
</dbReference>
<dbReference type="AlphaFoldDB" id="A0A1S1J363"/>
<dbReference type="RefSeq" id="WP_070908125.1">
    <property type="nucleotide sequence ID" value="NZ_MIKE01000025.1"/>
</dbReference>
<protein>
    <submittedName>
        <fullName evidence="1">Uncharacterized protein</fullName>
    </submittedName>
</protein>
<reference evidence="1" key="2">
    <citation type="submission" date="2016-09" db="EMBL/GenBank/DDBJ databases">
        <authorList>
            <person name="Capua I."/>
            <person name="De Benedictis P."/>
            <person name="Joannis T."/>
            <person name="Lombin L.H."/>
            <person name="Cattoli G."/>
        </authorList>
    </citation>
    <scope>NUCLEOTIDE SEQUENCE [LARGE SCALE GENOMIC DNA]</scope>
    <source>
        <strain evidence="1">MSU</strain>
    </source>
</reference>
<evidence type="ECO:0000313" key="3">
    <source>
        <dbReference type="Proteomes" id="UP000180252"/>
    </source>
</evidence>
<proteinExistence type="predicted"/>
<sequence length="77" mass="9371">MEYKYEINQKVVCLGKRCIVRATKKLPQKFTNNPYFREEIRPQKDYLLYIFDKYEDGNEVYSGTLDVYENQVEFGNW</sequence>
<dbReference type="Proteomes" id="UP000180252">
    <property type="component" value="Unassembled WGS sequence"/>
</dbReference>
<accession>A0A1S1J363</accession>
<reference evidence="3" key="1">
    <citation type="submission" date="2016-09" db="EMBL/GenBank/DDBJ databases">
        <authorList>
            <person name="Chen S."/>
            <person name="Walker E."/>
        </authorList>
    </citation>
    <scope>NUCLEOTIDE SEQUENCE [LARGE SCALE GENOMIC DNA]</scope>
    <source>
        <strain evidence="3">MSU</strain>
    </source>
</reference>
<evidence type="ECO:0000313" key="2">
    <source>
        <dbReference type="EMBL" id="OXB20120.1"/>
    </source>
</evidence>
<gene>
    <name evidence="2" type="ORF">B0A71_08675</name>
    <name evidence="1" type="ORF">BHE19_14900</name>
</gene>
<dbReference type="Proteomes" id="UP000198319">
    <property type="component" value="Unassembled WGS sequence"/>
</dbReference>
<evidence type="ECO:0000313" key="4">
    <source>
        <dbReference type="Proteomes" id="UP000198319"/>
    </source>
</evidence>
<organism evidence="1 3">
    <name type="scientific">Flavobacterium tructae</name>
    <dbReference type="NCBI Taxonomy" id="1114873"/>
    <lineage>
        <taxon>Bacteria</taxon>
        <taxon>Pseudomonadati</taxon>
        <taxon>Bacteroidota</taxon>
        <taxon>Flavobacteriia</taxon>
        <taxon>Flavobacteriales</taxon>
        <taxon>Flavobacteriaceae</taxon>
        <taxon>Flavobacterium</taxon>
    </lineage>
</organism>
<name>A0A1S1J363_9FLAO</name>